<dbReference type="RefSeq" id="WP_072899887.1">
    <property type="nucleotide sequence ID" value="NZ_FQXB01000001.1"/>
</dbReference>
<dbReference type="SUPFAM" id="SSF46689">
    <property type="entry name" value="Homeodomain-like"/>
    <property type="match status" value="1"/>
</dbReference>
<dbReference type="InterPro" id="IPR001647">
    <property type="entry name" value="HTH_TetR"/>
</dbReference>
<organism evidence="6 7">
    <name type="scientific">Cognatiyoonia sediminum</name>
    <dbReference type="NCBI Taxonomy" id="1508389"/>
    <lineage>
        <taxon>Bacteria</taxon>
        <taxon>Pseudomonadati</taxon>
        <taxon>Pseudomonadota</taxon>
        <taxon>Alphaproteobacteria</taxon>
        <taxon>Rhodobacterales</taxon>
        <taxon>Paracoccaceae</taxon>
        <taxon>Cognatiyoonia</taxon>
    </lineage>
</organism>
<feature type="DNA-binding region" description="H-T-H motif" evidence="4">
    <location>
        <begin position="33"/>
        <end position="52"/>
    </location>
</feature>
<dbReference type="InterPro" id="IPR036271">
    <property type="entry name" value="Tet_transcr_reg_TetR-rel_C_sf"/>
</dbReference>
<dbReference type="AlphaFoldDB" id="A0A1M5N4H4"/>
<evidence type="ECO:0000256" key="4">
    <source>
        <dbReference type="PROSITE-ProRule" id="PRU00335"/>
    </source>
</evidence>
<dbReference type="PANTHER" id="PTHR30055:SF234">
    <property type="entry name" value="HTH-TYPE TRANSCRIPTIONAL REGULATOR BETI"/>
    <property type="match status" value="1"/>
</dbReference>
<evidence type="ECO:0000313" key="7">
    <source>
        <dbReference type="Proteomes" id="UP000184074"/>
    </source>
</evidence>
<reference evidence="6 7" key="1">
    <citation type="submission" date="2016-11" db="EMBL/GenBank/DDBJ databases">
        <authorList>
            <person name="Jaros S."/>
            <person name="Januszkiewicz K."/>
            <person name="Wedrychowicz H."/>
        </authorList>
    </citation>
    <scope>NUCLEOTIDE SEQUENCE [LARGE SCALE GENOMIC DNA]</scope>
    <source>
        <strain evidence="6 7">DSM 28715</strain>
    </source>
</reference>
<dbReference type="STRING" id="1508389.SAMN05444003_1167"/>
<proteinExistence type="predicted"/>
<keyword evidence="1" id="KW-0805">Transcription regulation</keyword>
<protein>
    <submittedName>
        <fullName evidence="6">Transcriptional regulator, TetR family</fullName>
    </submittedName>
</protein>
<dbReference type="Proteomes" id="UP000184074">
    <property type="component" value="Unassembled WGS sequence"/>
</dbReference>
<dbReference type="Pfam" id="PF17932">
    <property type="entry name" value="TetR_C_24"/>
    <property type="match status" value="1"/>
</dbReference>
<dbReference type="InterPro" id="IPR050109">
    <property type="entry name" value="HTH-type_TetR-like_transc_reg"/>
</dbReference>
<keyword evidence="7" id="KW-1185">Reference proteome</keyword>
<feature type="domain" description="HTH tetR-type" evidence="5">
    <location>
        <begin position="10"/>
        <end position="70"/>
    </location>
</feature>
<keyword evidence="2 4" id="KW-0238">DNA-binding</keyword>
<evidence type="ECO:0000256" key="2">
    <source>
        <dbReference type="ARBA" id="ARBA00023125"/>
    </source>
</evidence>
<dbReference type="PROSITE" id="PS50977">
    <property type="entry name" value="HTH_TETR_2"/>
    <property type="match status" value="1"/>
</dbReference>
<dbReference type="PANTHER" id="PTHR30055">
    <property type="entry name" value="HTH-TYPE TRANSCRIPTIONAL REGULATOR RUTR"/>
    <property type="match status" value="1"/>
</dbReference>
<gene>
    <name evidence="6" type="ORF">SAMN05444003_1167</name>
</gene>
<dbReference type="Gene3D" id="1.10.357.10">
    <property type="entry name" value="Tetracycline Repressor, domain 2"/>
    <property type="match status" value="1"/>
</dbReference>
<accession>A0A1M5N4H4</accession>
<dbReference type="EMBL" id="FQXB01000001">
    <property type="protein sequence ID" value="SHG84079.1"/>
    <property type="molecule type" value="Genomic_DNA"/>
</dbReference>
<dbReference type="InterPro" id="IPR041490">
    <property type="entry name" value="KstR2_TetR_C"/>
</dbReference>
<evidence type="ECO:0000256" key="3">
    <source>
        <dbReference type="ARBA" id="ARBA00023163"/>
    </source>
</evidence>
<dbReference type="Pfam" id="PF00440">
    <property type="entry name" value="TetR_N"/>
    <property type="match status" value="1"/>
</dbReference>
<sequence length="198" mass="22354">MARRRGSHSDITGPKIREAALRLIAQHGCAAVSMRKIAEDVGLQVGALYNYTPDKQSLLFDLMETHMVDLLAELGKLPALDGPIEQLDQFVRFHITYHLPRRDEVFVSYMELRNLSPENFERIQALRSQYEGALEAILEAGEASDDFTFTDRHITTLSIIAQLTGITNWYREDGRLTIDEVATIYCDLIQRSVASAQA</sequence>
<dbReference type="OrthoDB" id="9814200at2"/>
<evidence type="ECO:0000256" key="1">
    <source>
        <dbReference type="ARBA" id="ARBA00023015"/>
    </source>
</evidence>
<dbReference type="InterPro" id="IPR009057">
    <property type="entry name" value="Homeodomain-like_sf"/>
</dbReference>
<evidence type="ECO:0000259" key="5">
    <source>
        <dbReference type="PROSITE" id="PS50977"/>
    </source>
</evidence>
<keyword evidence="3" id="KW-0804">Transcription</keyword>
<evidence type="ECO:0000313" key="6">
    <source>
        <dbReference type="EMBL" id="SHG84079.1"/>
    </source>
</evidence>
<dbReference type="SUPFAM" id="SSF48498">
    <property type="entry name" value="Tetracyclin repressor-like, C-terminal domain"/>
    <property type="match status" value="1"/>
</dbReference>
<dbReference type="GO" id="GO:0000976">
    <property type="term" value="F:transcription cis-regulatory region binding"/>
    <property type="evidence" value="ECO:0007669"/>
    <property type="project" value="TreeGrafter"/>
</dbReference>
<dbReference type="PRINTS" id="PR00455">
    <property type="entry name" value="HTHTETR"/>
</dbReference>
<name>A0A1M5N4H4_9RHOB</name>
<dbReference type="GO" id="GO:0003700">
    <property type="term" value="F:DNA-binding transcription factor activity"/>
    <property type="evidence" value="ECO:0007669"/>
    <property type="project" value="TreeGrafter"/>
</dbReference>